<evidence type="ECO:0000313" key="2">
    <source>
        <dbReference type="Proteomes" id="UP000631114"/>
    </source>
</evidence>
<sequence>MLKVGKDSPRMKSVGSFKTVLALRPGTGRWTLLLGFQIKGVGSVIDFMELKYMRCTQSFYVPVRSTMECKVRRQVKCRIKNVLLRMKVSSGLVDKPWVVVPKGLRFNSDLLWAKWD</sequence>
<organism evidence="1 2">
    <name type="scientific">Coptis chinensis</name>
    <dbReference type="NCBI Taxonomy" id="261450"/>
    <lineage>
        <taxon>Eukaryota</taxon>
        <taxon>Viridiplantae</taxon>
        <taxon>Streptophyta</taxon>
        <taxon>Embryophyta</taxon>
        <taxon>Tracheophyta</taxon>
        <taxon>Spermatophyta</taxon>
        <taxon>Magnoliopsida</taxon>
        <taxon>Ranunculales</taxon>
        <taxon>Ranunculaceae</taxon>
        <taxon>Coptidoideae</taxon>
        <taxon>Coptis</taxon>
    </lineage>
</organism>
<name>A0A835M3N3_9MAGN</name>
<protein>
    <submittedName>
        <fullName evidence="1">Uncharacterized protein</fullName>
    </submittedName>
</protein>
<dbReference type="Proteomes" id="UP000631114">
    <property type="component" value="Unassembled WGS sequence"/>
</dbReference>
<keyword evidence="2" id="KW-1185">Reference proteome</keyword>
<reference evidence="1 2" key="1">
    <citation type="submission" date="2020-10" db="EMBL/GenBank/DDBJ databases">
        <title>The Coptis chinensis genome and diversification of protoberbering-type alkaloids.</title>
        <authorList>
            <person name="Wang B."/>
            <person name="Shu S."/>
            <person name="Song C."/>
            <person name="Liu Y."/>
        </authorList>
    </citation>
    <scope>NUCLEOTIDE SEQUENCE [LARGE SCALE GENOMIC DNA]</scope>
    <source>
        <strain evidence="1">HL-2020</strain>
        <tissue evidence="1">Leaf</tissue>
    </source>
</reference>
<evidence type="ECO:0000313" key="1">
    <source>
        <dbReference type="EMBL" id="KAF9609551.1"/>
    </source>
</evidence>
<proteinExistence type="predicted"/>
<dbReference type="AlphaFoldDB" id="A0A835M3N3"/>
<gene>
    <name evidence="1" type="ORF">IFM89_016912</name>
</gene>
<dbReference type="EMBL" id="JADFTS010000004">
    <property type="protein sequence ID" value="KAF9609551.1"/>
    <property type="molecule type" value="Genomic_DNA"/>
</dbReference>
<comment type="caution">
    <text evidence="1">The sequence shown here is derived from an EMBL/GenBank/DDBJ whole genome shotgun (WGS) entry which is preliminary data.</text>
</comment>
<accession>A0A835M3N3</accession>